<dbReference type="Pfam" id="PF07703">
    <property type="entry name" value="A2M_BRD"/>
    <property type="match status" value="1"/>
</dbReference>
<evidence type="ECO:0000313" key="7">
    <source>
        <dbReference type="Proteomes" id="UP000325440"/>
    </source>
</evidence>
<reference evidence="6 7" key="1">
    <citation type="submission" date="2019-08" db="EMBL/GenBank/DDBJ databases">
        <authorList>
            <person name="Alioto T."/>
            <person name="Alioto T."/>
            <person name="Gomez Garrido J."/>
        </authorList>
    </citation>
    <scope>NUCLEOTIDE SEQUENCE [LARGE SCALE GENOMIC DNA]</scope>
</reference>
<proteinExistence type="predicted"/>
<name>A0A5E4NGN6_9HEMI</name>
<dbReference type="Pfam" id="PF12248">
    <property type="entry name" value="Methyltransf_FA"/>
    <property type="match status" value="1"/>
</dbReference>
<dbReference type="GO" id="GO:0004866">
    <property type="term" value="F:endopeptidase inhibitor activity"/>
    <property type="evidence" value="ECO:0007669"/>
    <property type="project" value="InterPro"/>
</dbReference>
<dbReference type="InterPro" id="IPR036595">
    <property type="entry name" value="A-macroglobulin_rcpt-bd_sf"/>
</dbReference>
<dbReference type="Gene3D" id="2.60.40.1930">
    <property type="match status" value="2"/>
</dbReference>
<dbReference type="OrthoDB" id="2142040at2759"/>
<evidence type="ECO:0000256" key="3">
    <source>
        <dbReference type="SAM" id="MobiDB-lite"/>
    </source>
</evidence>
<dbReference type="Gene3D" id="2.60.40.10">
    <property type="entry name" value="Immunoglobulins"/>
    <property type="match status" value="1"/>
</dbReference>
<feature type="region of interest" description="Disordered" evidence="3">
    <location>
        <begin position="1546"/>
        <end position="1613"/>
    </location>
</feature>
<feature type="domain" description="Alpha-2-macroglobulin bait region" evidence="5">
    <location>
        <begin position="363"/>
        <end position="501"/>
    </location>
</feature>
<evidence type="ECO:0000256" key="2">
    <source>
        <dbReference type="ARBA" id="ARBA00022966"/>
    </source>
</evidence>
<keyword evidence="1 4" id="KW-0732">Signal</keyword>
<feature type="compositionally biased region" description="Polar residues" evidence="3">
    <location>
        <begin position="1752"/>
        <end position="1763"/>
    </location>
</feature>
<feature type="region of interest" description="Disordered" evidence="3">
    <location>
        <begin position="1694"/>
        <end position="1714"/>
    </location>
</feature>
<keyword evidence="7" id="KW-1185">Reference proteome</keyword>
<dbReference type="InterPro" id="IPR050473">
    <property type="entry name" value="A2M/Complement_sys"/>
</dbReference>
<dbReference type="InterPro" id="IPR013783">
    <property type="entry name" value="Ig-like_fold"/>
</dbReference>
<evidence type="ECO:0000259" key="5">
    <source>
        <dbReference type="SMART" id="SM01359"/>
    </source>
</evidence>
<dbReference type="SUPFAM" id="SSF48239">
    <property type="entry name" value="Terpenoid cyclases/Protein prenyltransferases"/>
    <property type="match status" value="1"/>
</dbReference>
<feature type="chain" id="PRO_5023138624" evidence="4">
    <location>
        <begin position="29"/>
        <end position="1848"/>
    </location>
</feature>
<dbReference type="InterPro" id="IPR022041">
    <property type="entry name" value="Methyltransf_FA"/>
</dbReference>
<dbReference type="EMBL" id="CABPRJ010002375">
    <property type="protein sequence ID" value="VVC44078.1"/>
    <property type="molecule type" value="Genomic_DNA"/>
</dbReference>
<dbReference type="InterPro" id="IPR001599">
    <property type="entry name" value="Macroglobln_a2"/>
</dbReference>
<sequence length="1848" mass="204659">MIKKKMASVSTAEFLSALILLWACAVTGTSNNCTRTFNVVAPKVAVPGQRTAVLVSWNPACSPKDVTLRLLRQIPVTEQQRAADDDVLSHNTVTIHGDGIIPLTVPTQTPDTCYLQTLTDCVNGTTNCTLQTTSRLRLVGSVRDVVVQTSSKFYKPGETIEFWLLPLDHYLRIADDVTMDVYIKNPKGTRVALWDDVPSSHRAPFQFMLSELAVVGEWTVEVATEGVTFKTAVNVSNARGASDPPKREQTITEEHFVELRFGDEMRHKYKPGLPFLGKVEAMSSEKNLRVRVKVFDNSTTIYSQDVEIIQGEGTFVVPAILSDNEIIVLQAELVSVEGKEIEGHYVLAKEFIQKWNSTSDCYLLVEGVEHTLTANEEAEVVVLSSCPCNRYVNYVVTTEGHVAIWQKYKPVVHMTKIMDQVDICRFNLTFNVDPVMAPTSHLLVYYTTEKGETINDVISFNVKQTDPKVKISFKDNKNNWYPEEPMEINLTAEENSLVCLIGGRGTENTSPLRNMDDDTDLLESGLLFLEKRLDGKVTTSRQSDLYPKHHSFLDTFSMDQLWTWKCVNFTNDIMKNGMNIHAPSRAGHWKLRLLTVGSTGLKITDTLDVKVTITLEVDVRTPVEINVGETVQTDIYVANNVNSCMDVNALLSLSEGAVFSSSNQPFVAEKMRLGAYGATSLIVRVTALKEGLKNLTVDISGYVSEKCHLINDNKKPDELEWNNSTASIVVKSVPIYVHPEGIQHQTTDSAYFCANEQLIVSTTSDFRYQHLTAPKNRDGIVFEIQAKKSAHILLSQERKPTTMMYQIVLGDLDNTISWIGRGKHGNGVHLTSRNTPGILSEEEPRTFWISWEKGVLAFGYGQEIHQYPLLKWDMDKKIKINHIGFATILGTTGQFRVWNYNDEAGFSQVLHLETPNSMISGSESGTLVVTGGLNFPFFVQNEPKFSTSLVSLLSTFTPLLMSEHNNNGTEEKSLIDLLSKSIPVLLSYQNSDGSFGDHPNVPCYWCNIRVLEILWRSQSHVGVDSDLIKGLKTWIQKQVFDDFSTVVGQLDREIHQIICAADTLATLMELGIESEIDSKIANHTKSYLEQHLHYIIKPYPLAITTYALLMSNSNFTKKSLTKLQSLSTNQESEFGWPKVHPTSDWYDDVVPQNKVSIDEFKASLYCLMIFSARRELKSSEPIVRYLYYRTKILDTYPELAYMAVKSFAMYDKIGSDPHRKLTISLATSGMELTDTLELDPSTKSQYLHLPSLPTKVFVYATGAGCSTIQGRVLYSTYTNAENDKKAFDLWSGVTDVIQPSKGFTDEIYGHAITLRLMSCFRMNNQSEDAVRLEVKLFSGYYFDKISSASVTDVHYDSHSNHIWFVFAKVNYNIILSSVSNLNYILNNICVSQVKSGCAVCVSYTAKGIQKVTGLRPAVAKVYVVSRPDQSSYKLFHVDEEQNPLAEGLTDMQIADWITNDSNGLPLENNNPCKCYNHCEPSTTEKSVIQTTTPSTPEQKPSEITVPLEQVTDAPVSTATPQLMSTDEVLLEQGIVTIPIKTKRAPIKSRGHMMGRMKKPNKKNDSDMDFNKHRTSSDGADSGISSNPTSGNIGGNTDARIPVSSSINGNQMNGMNQMNLGRTIITGTHGKQSTTTGKPMTTTYKSVTTTTKNVTATTVRITTAGSLVTSATPVYTSTVSIAPIKSSTMSMTSLNTQTPKMSPMTSSTTAGPTVQQITPSTVKSLVSSVTTAKLNDEPTSTTTAKTQQVTSTMKMTQSPEVKSTTIQSPTITVKSTQMTSTLKPASAAVVTKWTPSLAPASQTVRITTTAGIPPNPVSTTPVADLIVDANRTKKILADTPVDEKMTNSN</sequence>
<keyword evidence="6" id="KW-0675">Receptor</keyword>
<evidence type="ECO:0000256" key="1">
    <source>
        <dbReference type="ARBA" id="ARBA00022729"/>
    </source>
</evidence>
<keyword evidence="2" id="KW-0882">Thioester bond</keyword>
<evidence type="ECO:0000256" key="4">
    <source>
        <dbReference type="SAM" id="SignalP"/>
    </source>
</evidence>
<feature type="compositionally biased region" description="Low complexity" evidence="3">
    <location>
        <begin position="1738"/>
        <end position="1751"/>
    </location>
</feature>
<organism evidence="6 7">
    <name type="scientific">Cinara cedri</name>
    <dbReference type="NCBI Taxonomy" id="506608"/>
    <lineage>
        <taxon>Eukaryota</taxon>
        <taxon>Metazoa</taxon>
        <taxon>Ecdysozoa</taxon>
        <taxon>Arthropoda</taxon>
        <taxon>Hexapoda</taxon>
        <taxon>Insecta</taxon>
        <taxon>Pterygota</taxon>
        <taxon>Neoptera</taxon>
        <taxon>Paraneoptera</taxon>
        <taxon>Hemiptera</taxon>
        <taxon>Sternorrhyncha</taxon>
        <taxon>Aphidomorpha</taxon>
        <taxon>Aphidoidea</taxon>
        <taxon>Aphididae</taxon>
        <taxon>Lachninae</taxon>
        <taxon>Cinara</taxon>
    </lineage>
</organism>
<dbReference type="Gene3D" id="2.60.40.690">
    <property type="entry name" value="Alpha-macroglobulin, receptor-binding domain"/>
    <property type="match status" value="1"/>
</dbReference>
<feature type="compositionally biased region" description="Basic residues" evidence="3">
    <location>
        <begin position="1546"/>
        <end position="1560"/>
    </location>
</feature>
<dbReference type="PANTHER" id="PTHR11412:SF136">
    <property type="entry name" value="CD109 ANTIGEN"/>
    <property type="match status" value="1"/>
</dbReference>
<protein>
    <submittedName>
        <fullName evidence="6">Alpha-macroglobulin, receptor-binding,Alpha-2-macroglobulin,Immunoglobulin-like fold,Farnesoic acid O</fullName>
    </submittedName>
</protein>
<dbReference type="InterPro" id="IPR008930">
    <property type="entry name" value="Terpenoid_cyclase/PrenylTrfase"/>
</dbReference>
<feature type="compositionally biased region" description="Polar residues" evidence="3">
    <location>
        <begin position="1576"/>
        <end position="1590"/>
    </location>
</feature>
<dbReference type="Gene3D" id="6.20.50.160">
    <property type="match status" value="1"/>
</dbReference>
<gene>
    <name evidence="6" type="ORF">CINCED_3A018912</name>
</gene>
<dbReference type="InterPro" id="IPR011625">
    <property type="entry name" value="A2M_N_BRD"/>
</dbReference>
<dbReference type="Gene3D" id="1.50.10.20">
    <property type="match status" value="1"/>
</dbReference>
<dbReference type="Proteomes" id="UP000325440">
    <property type="component" value="Unassembled WGS sequence"/>
</dbReference>
<dbReference type="Pfam" id="PF00207">
    <property type="entry name" value="A2M"/>
    <property type="match status" value="1"/>
</dbReference>
<feature type="compositionally biased region" description="Low complexity" evidence="3">
    <location>
        <begin position="1695"/>
        <end position="1708"/>
    </location>
</feature>
<feature type="signal peptide" evidence="4">
    <location>
        <begin position="1"/>
        <end position="28"/>
    </location>
</feature>
<accession>A0A5E4NGN6</accession>
<dbReference type="PANTHER" id="PTHR11412">
    <property type="entry name" value="MACROGLOBULIN / COMPLEMENT"/>
    <property type="match status" value="1"/>
</dbReference>
<evidence type="ECO:0000313" key="6">
    <source>
        <dbReference type="EMBL" id="VVC44078.1"/>
    </source>
</evidence>
<feature type="region of interest" description="Disordered" evidence="3">
    <location>
        <begin position="1735"/>
        <end position="1763"/>
    </location>
</feature>
<dbReference type="GO" id="GO:0005576">
    <property type="term" value="C:extracellular region"/>
    <property type="evidence" value="ECO:0007669"/>
    <property type="project" value="InterPro"/>
</dbReference>
<feature type="compositionally biased region" description="Basic and acidic residues" evidence="3">
    <location>
        <begin position="1561"/>
        <end position="1575"/>
    </location>
</feature>
<dbReference type="SMART" id="SM01359">
    <property type="entry name" value="A2M_N_2"/>
    <property type="match status" value="1"/>
</dbReference>